<evidence type="ECO:0000313" key="2">
    <source>
        <dbReference type="Proteomes" id="UP000006281"/>
    </source>
</evidence>
<proteinExistence type="predicted"/>
<dbReference type="OrthoDB" id="9920952at2"/>
<dbReference type="EMBL" id="HE804045">
    <property type="protein sequence ID" value="CCH35215.1"/>
    <property type="molecule type" value="Genomic_DNA"/>
</dbReference>
<gene>
    <name evidence="1" type="ordered locus">BN6_79970</name>
</gene>
<dbReference type="BioCyc" id="SESP1179773:BN6_RS38695-MONOMER"/>
<dbReference type="STRING" id="1179773.BN6_79970"/>
<organism evidence="1 2">
    <name type="scientific">Saccharothrix espanaensis (strain ATCC 51144 / DSM 44229 / JCM 9112 / NBRC 15066 / NRRL 15764)</name>
    <dbReference type="NCBI Taxonomy" id="1179773"/>
    <lineage>
        <taxon>Bacteria</taxon>
        <taxon>Bacillati</taxon>
        <taxon>Actinomycetota</taxon>
        <taxon>Actinomycetes</taxon>
        <taxon>Pseudonocardiales</taxon>
        <taxon>Pseudonocardiaceae</taxon>
        <taxon>Saccharothrix</taxon>
    </lineage>
</organism>
<name>K0K4M7_SACES</name>
<evidence type="ECO:0000313" key="1">
    <source>
        <dbReference type="EMBL" id="CCH35215.1"/>
    </source>
</evidence>
<protein>
    <submittedName>
        <fullName evidence="1">Uncharacterized protein</fullName>
    </submittedName>
</protein>
<reference evidence="1 2" key="1">
    <citation type="journal article" date="2012" name="BMC Genomics">
        <title>Complete genome sequence of Saccharothrix espanaensis DSM 44229T and comparison to the other completely sequenced Pseudonocardiaceae.</title>
        <authorList>
            <person name="Strobel T."/>
            <person name="Al-Dilaimi A."/>
            <person name="Blom J."/>
            <person name="Gessner A."/>
            <person name="Kalinowski J."/>
            <person name="Luzhetska M."/>
            <person name="Puhler A."/>
            <person name="Szczepanowski R."/>
            <person name="Bechthold A."/>
            <person name="Ruckert C."/>
        </authorList>
    </citation>
    <scope>NUCLEOTIDE SEQUENCE [LARGE SCALE GENOMIC DNA]</scope>
    <source>
        <strain evidence="2">ATCC 51144 / DSM 44229 / JCM 9112 / NBRC 15066 / NRRL 15764</strain>
    </source>
</reference>
<dbReference type="AlphaFoldDB" id="K0K4M7"/>
<sequence length="88" mass="9720">MTRDELLFNAWLTSVNHRLGRYVVRRLDEANPLATTSYTAALPDVETQLGNELVELGTALLRKAAGLAFPVESSAVQPRTPKPEIPNF</sequence>
<dbReference type="RefSeq" id="WP_015105322.1">
    <property type="nucleotide sequence ID" value="NC_019673.1"/>
</dbReference>
<accession>K0K4M7</accession>
<keyword evidence="2" id="KW-1185">Reference proteome</keyword>
<dbReference type="PATRIC" id="fig|1179773.3.peg.8072"/>
<dbReference type="KEGG" id="sesp:BN6_79970"/>
<dbReference type="Proteomes" id="UP000006281">
    <property type="component" value="Chromosome"/>
</dbReference>
<dbReference type="HOGENOM" id="CLU_180822_0_0_11"/>